<dbReference type="AlphaFoldDB" id="A0A5P9CKP7"/>
<dbReference type="Pfam" id="PF02120">
    <property type="entry name" value="Flg_hook"/>
    <property type="match status" value="1"/>
</dbReference>
<dbReference type="InterPro" id="IPR038610">
    <property type="entry name" value="FliK-like_C_sf"/>
</dbReference>
<evidence type="ECO:0000256" key="2">
    <source>
        <dbReference type="SAM" id="Phobius"/>
    </source>
</evidence>
<sequence>MTKRLGSLFAQSLLNIAASLMIVLMIVCGCSQSYVSALFMNVNITQVSDFSKATSTTSQSAETEQSEGFFAKLAAFIKGESSEKQSADGVTVDSPVEGGESTKLMLEQEVSLDGDVGNEDVPLLVKNNVSDSEKHIDADSLKDQSQVLAEGAAQKSGPAIPSNLLESDAEKIVSENGELLGRLDDANKALQDQLGKELPLKGIDNQILVSDDLNTHHNQTILRQAIGKEAATTDLFSGIDSIEAATTDLSSGIDSIESATTDLSSGIDSIESASLAQAISQEQYADIPEIAKQFIESEQMPSDAVLPTELMAHKLSSVNKADKLDALDVEQVKLAIEGDIERLKHQLKEQGLSGNEIEQIVESAKAQAMSEQLPSHITPVAKAVHTELRSADLNPHSTNIAESANVQANPVEAVEATPAMATSAIPWSASPEEAVSNEMLQKLDGKHKALQASVVQSTSQVLNQASQSSNLANSQHIIAPTPNVPLANDVSINQLQQVAATPVASEQAVLKAAMGAKTLGALGKLSQSGAKQGAASGQEFGLAQQLSQAAGQQVGAGQTQLRAEQASAQAPLPLNRELAGDQVAERVQMMMSKNLKNVDIRLDPPELGRLQIRLNVGGDGATVHFTVANQQARDVIEQSMPRLREMLAQQGVQLGDSSVQQQSSGQQNRYAGNNSGNGQGDSHQAFSSEENLEPGVNLDLNVTTKRDGISYYA</sequence>
<dbReference type="InterPro" id="IPR052563">
    <property type="entry name" value="FliK"/>
</dbReference>
<dbReference type="PROSITE" id="PS51257">
    <property type="entry name" value="PROKAR_LIPOPROTEIN"/>
    <property type="match status" value="1"/>
</dbReference>
<accession>A0A5P9CKP7</accession>
<protein>
    <submittedName>
        <fullName evidence="4">Flagellar hook-length control protein</fullName>
    </submittedName>
</protein>
<dbReference type="Gene3D" id="3.30.750.140">
    <property type="match status" value="1"/>
</dbReference>
<dbReference type="InterPro" id="IPR021136">
    <property type="entry name" value="Flagellar_hook_control-like_C"/>
</dbReference>
<keyword evidence="2" id="KW-0812">Transmembrane</keyword>
<evidence type="ECO:0000313" key="5">
    <source>
        <dbReference type="Proteomes" id="UP000326936"/>
    </source>
</evidence>
<feature type="compositionally biased region" description="Low complexity" evidence="1">
    <location>
        <begin position="652"/>
        <end position="667"/>
    </location>
</feature>
<gene>
    <name evidence="4" type="primary">fliK</name>
    <name evidence="4" type="ORF">FIV01_10645</name>
</gene>
<proteinExistence type="predicted"/>
<dbReference type="KEGG" id="vaq:FIV01_10645"/>
<dbReference type="RefSeq" id="WP_246210397.1">
    <property type="nucleotide sequence ID" value="NZ_CBCSDK010000001.1"/>
</dbReference>
<feature type="compositionally biased region" description="Polar residues" evidence="1">
    <location>
        <begin position="668"/>
        <end position="689"/>
    </location>
</feature>
<feature type="domain" description="Flagellar hook-length control protein-like C-terminal" evidence="3">
    <location>
        <begin position="585"/>
        <end position="667"/>
    </location>
</feature>
<dbReference type="PANTHER" id="PTHR37533:SF2">
    <property type="entry name" value="FLAGELLAR HOOK-LENGTH CONTROL PROTEIN"/>
    <property type="match status" value="1"/>
</dbReference>
<keyword evidence="4" id="KW-0969">Cilium</keyword>
<evidence type="ECO:0000313" key="4">
    <source>
        <dbReference type="EMBL" id="QFT26888.1"/>
    </source>
</evidence>
<feature type="region of interest" description="Disordered" evidence="1">
    <location>
        <begin position="652"/>
        <end position="698"/>
    </location>
</feature>
<reference evidence="4 5" key="1">
    <citation type="submission" date="2019-10" db="EMBL/GenBank/DDBJ databases">
        <title>Complete genome sequence of Vibrio sp. strain THAF100, isolated from non-filtered water from the water column of tank 6 of a marine aquarium containing stony-coral fragments. Water maintained at 26 degree C.</title>
        <authorList>
            <person name="Ruckert C."/>
            <person name="Franco A."/>
            <person name="Kalinowski J."/>
            <person name="Glaeser S."/>
        </authorList>
    </citation>
    <scope>NUCLEOTIDE SEQUENCE [LARGE SCALE GENOMIC DNA]</scope>
    <source>
        <strain evidence="4 5">THAF100</strain>
    </source>
</reference>
<evidence type="ECO:0000256" key="1">
    <source>
        <dbReference type="SAM" id="MobiDB-lite"/>
    </source>
</evidence>
<keyword evidence="2" id="KW-0472">Membrane</keyword>
<feature type="transmembrane region" description="Helical" evidence="2">
    <location>
        <begin position="12"/>
        <end position="35"/>
    </location>
</feature>
<evidence type="ECO:0000259" key="3">
    <source>
        <dbReference type="Pfam" id="PF02120"/>
    </source>
</evidence>
<dbReference type="PANTHER" id="PTHR37533">
    <property type="entry name" value="FLAGELLAR HOOK-LENGTH CONTROL PROTEIN"/>
    <property type="match status" value="1"/>
</dbReference>
<name>A0A5P9CKP7_9VIBR</name>
<dbReference type="EMBL" id="CP045350">
    <property type="protein sequence ID" value="QFT26888.1"/>
    <property type="molecule type" value="Genomic_DNA"/>
</dbReference>
<dbReference type="Proteomes" id="UP000326936">
    <property type="component" value="Chromosome"/>
</dbReference>
<keyword evidence="5" id="KW-1185">Reference proteome</keyword>
<keyword evidence="4" id="KW-0282">Flagellum</keyword>
<keyword evidence="2" id="KW-1133">Transmembrane helix</keyword>
<dbReference type="CDD" id="cd17470">
    <property type="entry name" value="T3SS_Flik_C"/>
    <property type="match status" value="1"/>
</dbReference>
<keyword evidence="4" id="KW-0966">Cell projection</keyword>
<organism evidence="4 5">
    <name type="scientific">Vibrio aquimaris</name>
    <dbReference type="NCBI Taxonomy" id="2587862"/>
    <lineage>
        <taxon>Bacteria</taxon>
        <taxon>Pseudomonadati</taxon>
        <taxon>Pseudomonadota</taxon>
        <taxon>Gammaproteobacteria</taxon>
        <taxon>Vibrionales</taxon>
        <taxon>Vibrionaceae</taxon>
        <taxon>Vibrio</taxon>
    </lineage>
</organism>